<feature type="compositionally biased region" description="Pro residues" evidence="8">
    <location>
        <begin position="45"/>
        <end position="70"/>
    </location>
</feature>
<feature type="compositionally biased region" description="Polar residues" evidence="8">
    <location>
        <begin position="441"/>
        <end position="450"/>
    </location>
</feature>
<evidence type="ECO:0000313" key="11">
    <source>
        <dbReference type="Proteomes" id="UP001138500"/>
    </source>
</evidence>
<evidence type="ECO:0000256" key="1">
    <source>
        <dbReference type="ARBA" id="ARBA00004123"/>
    </source>
</evidence>
<dbReference type="GO" id="GO:0033698">
    <property type="term" value="C:Rpd3L complex"/>
    <property type="evidence" value="ECO:0007669"/>
    <property type="project" value="UniProtKB-ARBA"/>
</dbReference>
<evidence type="ECO:0000256" key="5">
    <source>
        <dbReference type="ARBA" id="ARBA00023163"/>
    </source>
</evidence>
<keyword evidence="6 7" id="KW-0539">Nucleus</keyword>
<feature type="domain" description="Histone deacetylase interacting" evidence="9">
    <location>
        <begin position="780"/>
        <end position="881"/>
    </location>
</feature>
<sequence length="1632" mass="179138">MEPHRGWPPQPPPPASAVHGPAGGAESSQAQAGRGPHFGSTPSAQSPPQPPSGLAPPPSAGPQLPPPPSSGGPFSFHQSAHGLASLAGISQSSPRQPASASGAAPPSQTSQAPGFPLPGIMQAAGERERAREAEQIHIKEEEDRRHREEERRRMEQAPPHQPQGGPPLHQPVAVGPPRAHGPNGILNAGMAGQHPQPQPQLPLGAPSGPANIFAGGPVQQQPHQPQQMQPGLLMPPFAQGAQQQQVQQMAQGGQSQGQGQQPILNDALSYLDQVKVQFADHPDVYNRFLDIMKDFKSGAIDTPGVIGRVSTLFAGNPDLIQGFNTFLPPGYRIECGADNDPNAIRVTTPMGTTVSSMPQPRPLSRMLADSRRAELDGETGRPTNGTYTPQPGGGQSAEMMFSPSGRPVGPAAPGQQQQHLSPLDAARQEQQQAMHAQEQRGVNSLQSAVSAATGAGGLRAGISPRATPMPGQGGEVGTVDGSAGADKRGPVEFNHAISYVNKIKNRFSAQPDIYKQFLEILQTYQRESKPIQDVYGQVTRLFNGAPDLLEDFKQFLPESAAHAKAVERARQQAEENAMMSHVRGETRETYASPVLSREAHMGTPSHGRGLPPVGNFAPTPVAKDNKKRKPERQGTADSIAGPSGSKAPYGGPQGKRQKQAHPPAKGPTDHAPASPSLVPALPAPLPPTTTTAATHDEMNFFDKVKKAIGNKNTMTEFLKLCNLYTQDFMDSATFLYRAHSFIGGNSELMKFLEEFVHPDTKSRNIELKPRIPTGRVSLSNCRGLGPSYRLLPKRERQKPCSGRDELCNAVLNDEWASHPTWASEDSGFIAHRKNTFEEALHRIEEERHDYDFNIEACSRTIQQFEPIAQQLRRCTDMEQRAYQLPPGLGGQSQTIYKRIIMKVYGREKGHEVIEHLHQQPYQVIPVLLNRLKERLETWKMAQREWEKVWRDQTQKMFWKSLDHQHVSGASKDKKQFQTKALQTEIAVKHEEMRRLELTVPGTMKKPQMIFEVEDLDVIVDVTHLLLLQVRSVEAEQPRLAGFLQEFVPLFFGIDPELFRMKVALRGNGNATPLHETGLTDEPLSGGEDGAIRGKAKGKGNTLLRSALDPSVRGRKMARGQREESHVSASRASSPAISNAGDGTEDMAIDALATDAAHTNNDNADAASPAVETATKKWFQHPDTGNLLDNRQIDPNEPQKRDTFRMWASTPIYCFMRMLLNFYERLHKLKLSESAAAETISHAMKHKPAVDIGIVDKLPTDFFPDLDSAAAASAGNGFYFYNQMLSKFEAVLLGDMEFSPDVEDALRRYYLQGGYTLYPLEKLVQQTVRFAASVLNGEGKEKSFDIYNLFKRDRVRDTTTVPHQTDYRKAVEKMVRDGDLYRIDFDQQRQSISFYLVKKDDPAHYDDGMSPLDREMRWREYIASYQRVDATDSVPPYFGIPFLSRNLKAMGADPKSNSYPPSPPAELEGTEAESLRRSVLGRVLGASNEEKQIVRIAVDSYRILFEPKSFESWIQPLSVRAEGLDGIAEAVELAAEREETVKEKYVLANEAMGQGMSKDDVERASAKFSKLAEDGVEVADRSRDHGEASAADTASGGRMQNEGEGKRSGAQGAEGANAARTDDGEGDRMDVDQ</sequence>
<feature type="compositionally biased region" description="Basic and acidic residues" evidence="8">
    <location>
        <begin position="125"/>
        <end position="155"/>
    </location>
</feature>
<feature type="region of interest" description="Disordered" evidence="8">
    <location>
        <begin position="369"/>
        <end position="487"/>
    </location>
</feature>
<feature type="compositionally biased region" description="Basic and acidic residues" evidence="8">
    <location>
        <begin position="369"/>
        <end position="379"/>
    </location>
</feature>
<name>A0A9W7SZA0_9PEZI</name>
<feature type="region of interest" description="Disordered" evidence="8">
    <location>
        <begin position="1571"/>
        <end position="1632"/>
    </location>
</feature>
<dbReference type="PROSITE" id="PS51477">
    <property type="entry name" value="PAH"/>
    <property type="match status" value="2"/>
</dbReference>
<keyword evidence="3" id="KW-0677">Repeat</keyword>
<dbReference type="PANTHER" id="PTHR12346:SF0">
    <property type="entry name" value="SIN3A, ISOFORM G"/>
    <property type="match status" value="1"/>
</dbReference>
<comment type="caution">
    <text evidence="10">The sequence shown here is derived from an EMBL/GenBank/DDBJ whole genome shotgun (WGS) entry which is preliminary data.</text>
</comment>
<gene>
    <name evidence="10" type="ORF">Tdes44962_MAKER07486</name>
</gene>
<keyword evidence="5" id="KW-0804">Transcription</keyword>
<evidence type="ECO:0000256" key="8">
    <source>
        <dbReference type="SAM" id="MobiDB-lite"/>
    </source>
</evidence>
<feature type="region of interest" description="Disordered" evidence="8">
    <location>
        <begin position="1069"/>
        <end position="1142"/>
    </location>
</feature>
<feature type="compositionally biased region" description="Polar residues" evidence="8">
    <location>
        <begin position="1126"/>
        <end position="1136"/>
    </location>
</feature>
<organism evidence="10 11">
    <name type="scientific">Teratosphaeria destructans</name>
    <dbReference type="NCBI Taxonomy" id="418781"/>
    <lineage>
        <taxon>Eukaryota</taxon>
        <taxon>Fungi</taxon>
        <taxon>Dikarya</taxon>
        <taxon>Ascomycota</taxon>
        <taxon>Pezizomycotina</taxon>
        <taxon>Dothideomycetes</taxon>
        <taxon>Dothideomycetidae</taxon>
        <taxon>Mycosphaerellales</taxon>
        <taxon>Teratosphaeriaceae</taxon>
        <taxon>Teratosphaeria</taxon>
    </lineage>
</organism>
<evidence type="ECO:0000256" key="2">
    <source>
        <dbReference type="ARBA" id="ARBA00022491"/>
    </source>
</evidence>
<feature type="compositionally biased region" description="Low complexity" evidence="8">
    <location>
        <begin position="90"/>
        <end position="113"/>
    </location>
</feature>
<keyword evidence="11" id="KW-1185">Reference proteome</keyword>
<evidence type="ECO:0000256" key="6">
    <source>
        <dbReference type="ARBA" id="ARBA00023242"/>
    </source>
</evidence>
<comment type="subcellular location">
    <subcellularLocation>
        <location evidence="1 7">Nucleus</location>
    </subcellularLocation>
</comment>
<evidence type="ECO:0000256" key="7">
    <source>
        <dbReference type="PROSITE-ProRule" id="PRU00810"/>
    </source>
</evidence>
<feature type="region of interest" description="Disordered" evidence="8">
    <location>
        <begin position="1451"/>
        <end position="1471"/>
    </location>
</feature>
<feature type="compositionally biased region" description="Low complexity" evidence="8">
    <location>
        <begin position="428"/>
        <end position="440"/>
    </location>
</feature>
<dbReference type="Pfam" id="PF16879">
    <property type="entry name" value="Sin3a_C"/>
    <property type="match status" value="1"/>
</dbReference>
<dbReference type="GO" id="GO:0003714">
    <property type="term" value="F:transcription corepressor activity"/>
    <property type="evidence" value="ECO:0007669"/>
    <property type="project" value="InterPro"/>
</dbReference>
<dbReference type="Proteomes" id="UP001138500">
    <property type="component" value="Unassembled WGS sequence"/>
</dbReference>
<dbReference type="OrthoDB" id="10265969at2759"/>
<dbReference type="SMART" id="SM00761">
    <property type="entry name" value="HDAC_interact"/>
    <property type="match status" value="1"/>
</dbReference>
<reference evidence="10 11" key="1">
    <citation type="journal article" date="2018" name="IMA Fungus">
        <title>IMA Genome-F 10: Nine draft genome sequences of Claviceps purpurea s.lat., including C. arundinis, C. humidiphila, and C. cf. spartinae, pseudomolecules for the pitch canker pathogen Fusarium circinatum, draft genome of Davidsoniella eucalypti, Grosmannia galeiformis, Quambalaria eucalypti, and Teratosphaeria destructans.</title>
        <authorList>
            <person name="Wingfield B.D."/>
            <person name="Liu M."/>
            <person name="Nguyen H.D."/>
            <person name="Lane F.A."/>
            <person name="Morgan S.W."/>
            <person name="De Vos L."/>
            <person name="Wilken P.M."/>
            <person name="Duong T.A."/>
            <person name="Aylward J."/>
            <person name="Coetzee M.P."/>
            <person name="Dadej K."/>
            <person name="De Beer Z.W."/>
            <person name="Findlay W."/>
            <person name="Havenga M."/>
            <person name="Kolarik M."/>
            <person name="Menzies J.G."/>
            <person name="Naidoo K."/>
            <person name="Pochopski O."/>
            <person name="Shoukouhi P."/>
            <person name="Santana Q.C."/>
            <person name="Seifert K.A."/>
            <person name="Soal N."/>
            <person name="Steenkamp E.T."/>
            <person name="Tatham C.T."/>
            <person name="van der Nest M.A."/>
            <person name="Wingfield M.J."/>
        </authorList>
    </citation>
    <scope>NUCLEOTIDE SEQUENCE [LARGE SCALE GENOMIC DNA]</scope>
    <source>
        <strain evidence="10">CMW44962</strain>
    </source>
</reference>
<dbReference type="Pfam" id="PF02671">
    <property type="entry name" value="PAH"/>
    <property type="match status" value="3"/>
</dbReference>
<dbReference type="FunFam" id="1.20.1160.11:FF:000002">
    <property type="entry name" value="Paired amphipathic helix protein SIN3"/>
    <property type="match status" value="1"/>
</dbReference>
<keyword evidence="4" id="KW-0805">Transcription regulation</keyword>
<feature type="compositionally biased region" description="Low complexity" evidence="8">
    <location>
        <begin position="671"/>
        <end position="680"/>
    </location>
</feature>
<dbReference type="GO" id="GO:0000122">
    <property type="term" value="P:negative regulation of transcription by RNA polymerase II"/>
    <property type="evidence" value="ECO:0007669"/>
    <property type="project" value="TreeGrafter"/>
</dbReference>
<dbReference type="FunFam" id="1.20.1160.11:FF:000001">
    <property type="entry name" value="Paired amphipathic helix protein Sin3"/>
    <property type="match status" value="1"/>
</dbReference>
<feature type="compositionally biased region" description="Pro residues" evidence="8">
    <location>
        <begin position="1"/>
        <end position="15"/>
    </location>
</feature>
<dbReference type="Pfam" id="PF08295">
    <property type="entry name" value="Sin3_corepress"/>
    <property type="match status" value="1"/>
</dbReference>
<feature type="region of interest" description="Disordered" evidence="8">
    <location>
        <begin position="238"/>
        <end position="260"/>
    </location>
</feature>
<dbReference type="InterPro" id="IPR013194">
    <property type="entry name" value="HDAC_interact_dom"/>
</dbReference>
<evidence type="ECO:0000256" key="3">
    <source>
        <dbReference type="ARBA" id="ARBA00022737"/>
    </source>
</evidence>
<dbReference type="InterPro" id="IPR031693">
    <property type="entry name" value="Sin3_C"/>
</dbReference>
<dbReference type="InterPro" id="IPR036600">
    <property type="entry name" value="PAH_sf"/>
</dbReference>
<dbReference type="InterPro" id="IPR003822">
    <property type="entry name" value="PAH"/>
</dbReference>
<dbReference type="InterPro" id="IPR039774">
    <property type="entry name" value="Sin3-like"/>
</dbReference>
<protein>
    <submittedName>
        <fullName evidence="10">Paired amphipathic helix protein pst1</fullName>
    </submittedName>
</protein>
<reference evidence="10 11" key="2">
    <citation type="journal article" date="2021" name="Curr. Genet.">
        <title>Genetic response to nitrogen starvation in the aggressive Eucalyptus foliar pathogen Teratosphaeria destructans.</title>
        <authorList>
            <person name="Havenga M."/>
            <person name="Wingfield B.D."/>
            <person name="Wingfield M.J."/>
            <person name="Dreyer L.L."/>
            <person name="Roets F."/>
            <person name="Aylward J."/>
        </authorList>
    </citation>
    <scope>NUCLEOTIDE SEQUENCE [LARGE SCALE GENOMIC DNA]</scope>
    <source>
        <strain evidence="10">CMW44962</strain>
    </source>
</reference>
<feature type="region of interest" description="Disordered" evidence="8">
    <location>
        <begin position="1"/>
        <end position="198"/>
    </location>
</feature>
<feature type="compositionally biased region" description="Basic and acidic residues" evidence="8">
    <location>
        <begin position="1571"/>
        <end position="1586"/>
    </location>
</feature>
<feature type="compositionally biased region" description="Low complexity" evidence="8">
    <location>
        <begin position="16"/>
        <end position="33"/>
    </location>
</feature>
<dbReference type="FunFam" id="1.20.1160.11:FF:000003">
    <property type="entry name" value="Paired amphipathic helix SIN3-like protein"/>
    <property type="match status" value="1"/>
</dbReference>
<keyword evidence="2" id="KW-0678">Repressor</keyword>
<dbReference type="Gene3D" id="1.20.1160.11">
    <property type="entry name" value="Paired amphipathic helix"/>
    <property type="match status" value="3"/>
</dbReference>
<feature type="compositionally biased region" description="Pro residues" evidence="8">
    <location>
        <begin position="159"/>
        <end position="169"/>
    </location>
</feature>
<dbReference type="EMBL" id="RIBY02000380">
    <property type="protein sequence ID" value="KAH9843358.1"/>
    <property type="molecule type" value="Genomic_DNA"/>
</dbReference>
<dbReference type="GO" id="GO:0010628">
    <property type="term" value="P:positive regulation of gene expression"/>
    <property type="evidence" value="ECO:0007669"/>
    <property type="project" value="UniProtKB-ARBA"/>
</dbReference>
<dbReference type="PANTHER" id="PTHR12346">
    <property type="entry name" value="SIN3B-RELATED"/>
    <property type="match status" value="1"/>
</dbReference>
<feature type="region of interest" description="Disordered" evidence="8">
    <location>
        <begin position="599"/>
        <end position="692"/>
    </location>
</feature>
<proteinExistence type="predicted"/>
<feature type="compositionally biased region" description="Basic and acidic residues" evidence="8">
    <location>
        <begin position="1619"/>
        <end position="1632"/>
    </location>
</feature>
<accession>A0A9W7SZA0</accession>
<evidence type="ECO:0000259" key="9">
    <source>
        <dbReference type="SMART" id="SM00761"/>
    </source>
</evidence>
<dbReference type="SUPFAM" id="SSF47762">
    <property type="entry name" value="PAH2 domain"/>
    <property type="match status" value="3"/>
</dbReference>
<evidence type="ECO:0000313" key="10">
    <source>
        <dbReference type="EMBL" id="KAH9843358.1"/>
    </source>
</evidence>
<evidence type="ECO:0000256" key="4">
    <source>
        <dbReference type="ARBA" id="ARBA00023015"/>
    </source>
</evidence>
<feature type="compositionally biased region" description="Low complexity" evidence="8">
    <location>
        <begin position="409"/>
        <end position="418"/>
    </location>
</feature>